<proteinExistence type="predicted"/>
<keyword evidence="3" id="KW-1185">Reference proteome</keyword>
<reference evidence="2 3" key="1">
    <citation type="submission" date="2020-03" db="EMBL/GenBank/DDBJ databases">
        <title>Two novel Motilibacter sp.</title>
        <authorList>
            <person name="Liu S."/>
        </authorList>
    </citation>
    <scope>NUCLEOTIDE SEQUENCE [LARGE SCALE GENOMIC DNA]</scope>
    <source>
        <strain evidence="2 3">E257</strain>
    </source>
</reference>
<feature type="region of interest" description="Disordered" evidence="1">
    <location>
        <begin position="112"/>
        <end position="139"/>
    </location>
</feature>
<feature type="compositionally biased region" description="Gly residues" evidence="1">
    <location>
        <begin position="112"/>
        <end position="123"/>
    </location>
</feature>
<protein>
    <submittedName>
        <fullName evidence="2">DivIVA domain-containing protein</fullName>
    </submittedName>
</protein>
<dbReference type="NCBIfam" id="TIGR03544">
    <property type="entry name" value="DivI1A_domain"/>
    <property type="match status" value="1"/>
</dbReference>
<dbReference type="Proteomes" id="UP000800981">
    <property type="component" value="Unassembled WGS sequence"/>
</dbReference>
<gene>
    <name evidence="2" type="ORF">G9H71_05250</name>
</gene>
<evidence type="ECO:0000313" key="2">
    <source>
        <dbReference type="EMBL" id="NHC13186.1"/>
    </source>
</evidence>
<evidence type="ECO:0000313" key="3">
    <source>
        <dbReference type="Proteomes" id="UP000800981"/>
    </source>
</evidence>
<dbReference type="Gene3D" id="6.10.250.660">
    <property type="match status" value="1"/>
</dbReference>
<sequence>MLFLLLALGVLAAIALVAAGRGDGLSEAEPDVAPVALPSGALTPVDLAEVRFPSALRGYRMADVDAVLDRVAGELAERDARIALLESAAGARPLAVGDDGSMLDDGAGLADGAGLDGGIGDGPGLADRGGARSPEPGVG</sequence>
<name>A0ABX0GU02_9ACTN</name>
<comment type="caution">
    <text evidence="2">The sequence shown here is derived from an EMBL/GenBank/DDBJ whole genome shotgun (WGS) entry which is preliminary data.</text>
</comment>
<accession>A0ABX0GU02</accession>
<dbReference type="EMBL" id="JAANNP010000002">
    <property type="protein sequence ID" value="NHC13186.1"/>
    <property type="molecule type" value="Genomic_DNA"/>
</dbReference>
<dbReference type="InterPro" id="IPR019933">
    <property type="entry name" value="DivIVA_domain"/>
</dbReference>
<evidence type="ECO:0000256" key="1">
    <source>
        <dbReference type="SAM" id="MobiDB-lite"/>
    </source>
</evidence>
<organism evidence="2 3">
    <name type="scientific">Motilibacter deserti</name>
    <dbReference type="NCBI Taxonomy" id="2714956"/>
    <lineage>
        <taxon>Bacteria</taxon>
        <taxon>Bacillati</taxon>
        <taxon>Actinomycetota</taxon>
        <taxon>Actinomycetes</taxon>
        <taxon>Motilibacterales</taxon>
        <taxon>Motilibacteraceae</taxon>
        <taxon>Motilibacter</taxon>
    </lineage>
</organism>